<dbReference type="Proteomes" id="UP000324222">
    <property type="component" value="Unassembled WGS sequence"/>
</dbReference>
<comment type="caution">
    <text evidence="1">The sequence shown here is derived from an EMBL/GenBank/DDBJ whole genome shotgun (WGS) entry which is preliminary data.</text>
</comment>
<accession>A0A5B7JTG1</accession>
<protein>
    <submittedName>
        <fullName evidence="1">Uncharacterized protein</fullName>
    </submittedName>
</protein>
<reference evidence="1 2" key="1">
    <citation type="submission" date="2019-05" db="EMBL/GenBank/DDBJ databases">
        <title>Another draft genome of Portunus trituberculatus and its Hox gene families provides insights of decapod evolution.</title>
        <authorList>
            <person name="Jeong J.-H."/>
            <person name="Song I."/>
            <person name="Kim S."/>
            <person name="Choi T."/>
            <person name="Kim D."/>
            <person name="Ryu S."/>
            <person name="Kim W."/>
        </authorList>
    </citation>
    <scope>NUCLEOTIDE SEQUENCE [LARGE SCALE GENOMIC DNA]</scope>
    <source>
        <tissue evidence="1">Muscle</tissue>
    </source>
</reference>
<evidence type="ECO:0000313" key="1">
    <source>
        <dbReference type="EMBL" id="MPC97703.1"/>
    </source>
</evidence>
<evidence type="ECO:0000313" key="2">
    <source>
        <dbReference type="Proteomes" id="UP000324222"/>
    </source>
</evidence>
<dbReference type="AlphaFoldDB" id="A0A5B7JTG1"/>
<dbReference type="EMBL" id="VSRR010111101">
    <property type="protein sequence ID" value="MPC97703.1"/>
    <property type="molecule type" value="Genomic_DNA"/>
</dbReference>
<name>A0A5B7JTG1_PORTR</name>
<keyword evidence="2" id="KW-1185">Reference proteome</keyword>
<organism evidence="1 2">
    <name type="scientific">Portunus trituberculatus</name>
    <name type="common">Swimming crab</name>
    <name type="synonym">Neptunus trituberculatus</name>
    <dbReference type="NCBI Taxonomy" id="210409"/>
    <lineage>
        <taxon>Eukaryota</taxon>
        <taxon>Metazoa</taxon>
        <taxon>Ecdysozoa</taxon>
        <taxon>Arthropoda</taxon>
        <taxon>Crustacea</taxon>
        <taxon>Multicrustacea</taxon>
        <taxon>Malacostraca</taxon>
        <taxon>Eumalacostraca</taxon>
        <taxon>Eucarida</taxon>
        <taxon>Decapoda</taxon>
        <taxon>Pleocyemata</taxon>
        <taxon>Brachyura</taxon>
        <taxon>Eubrachyura</taxon>
        <taxon>Portunoidea</taxon>
        <taxon>Portunidae</taxon>
        <taxon>Portuninae</taxon>
        <taxon>Portunus</taxon>
    </lineage>
</organism>
<sequence>MDDRYLFTYLLLFVKTSHYSPSQARVTASSAIVTKQHYTGVASLTITNYNQWLRIVCKLNHQLHIVRDSGIRRQGRCRPQTSSQTSLCTASN</sequence>
<gene>
    <name evidence="1" type="ORF">E2C01_093029</name>
</gene>
<proteinExistence type="predicted"/>